<evidence type="ECO:0000256" key="1">
    <source>
        <dbReference type="ARBA" id="ARBA00001709"/>
    </source>
</evidence>
<dbReference type="PANTHER" id="PTHR43176:SF3">
    <property type="entry name" value="3-HYDROXYISOBUTYRYL-COA HYDROLASE, MITOCHONDRIAL"/>
    <property type="match status" value="1"/>
</dbReference>
<comment type="catalytic activity">
    <reaction evidence="1">
        <text>3-hydroxy-2-methylpropanoyl-CoA + H2O = 3-hydroxy-2-methylpropanoate + CoA + H(+)</text>
        <dbReference type="Rhea" id="RHEA:20888"/>
        <dbReference type="ChEBI" id="CHEBI:11805"/>
        <dbReference type="ChEBI" id="CHEBI:15377"/>
        <dbReference type="ChEBI" id="CHEBI:15378"/>
        <dbReference type="ChEBI" id="CHEBI:57287"/>
        <dbReference type="ChEBI" id="CHEBI:57340"/>
        <dbReference type="EC" id="3.1.2.4"/>
    </reaction>
</comment>
<evidence type="ECO:0000256" key="9">
    <source>
        <dbReference type="ARBA" id="ARBA00031181"/>
    </source>
</evidence>
<evidence type="ECO:0000256" key="5">
    <source>
        <dbReference type="ARBA" id="ARBA00016714"/>
    </source>
</evidence>
<name>A0ABP0F4G6_CLALP</name>
<accession>A0ABP0F4G6</accession>
<dbReference type="PANTHER" id="PTHR43176">
    <property type="entry name" value="3-HYDROXYISOBUTYRYL-COA HYDROLASE-RELATED"/>
    <property type="match status" value="1"/>
</dbReference>
<comment type="caution">
    <text evidence="11">The sequence shown here is derived from an EMBL/GenBank/DDBJ whole genome shotgun (WGS) entry which is preliminary data.</text>
</comment>
<evidence type="ECO:0000256" key="4">
    <source>
        <dbReference type="ARBA" id="ARBA00011915"/>
    </source>
</evidence>
<reference evidence="11 12" key="1">
    <citation type="submission" date="2024-02" db="EMBL/GenBank/DDBJ databases">
        <authorList>
            <person name="Daric V."/>
            <person name="Darras S."/>
        </authorList>
    </citation>
    <scope>NUCLEOTIDE SEQUENCE [LARGE SCALE GENOMIC DNA]</scope>
</reference>
<dbReference type="EMBL" id="CAWYQH010000013">
    <property type="protein sequence ID" value="CAK8674604.1"/>
    <property type="molecule type" value="Genomic_DNA"/>
</dbReference>
<proteinExistence type="inferred from homology"/>
<keyword evidence="12" id="KW-1185">Reference proteome</keyword>
<evidence type="ECO:0000256" key="6">
    <source>
        <dbReference type="ARBA" id="ARBA00022456"/>
    </source>
</evidence>
<dbReference type="NCBIfam" id="NF004127">
    <property type="entry name" value="PRK05617.1"/>
    <property type="match status" value="1"/>
</dbReference>
<comment type="similarity">
    <text evidence="3">Belongs to the enoyl-CoA hydratase/isomerase family.</text>
</comment>
<comment type="function">
    <text evidence="8">Hydrolyzes 3-hydroxyisobutyryl-CoA (HIBYL-CoA), a saline catabolite. Has high activity toward isobutyryl-CoA. Could be an isobutyryl-CoA dehydrogenase that functions in valine catabolism. Also hydrolyzes 3-hydroxypropanoyl-CoA.</text>
</comment>
<dbReference type="Gene3D" id="3.90.226.10">
    <property type="entry name" value="2-enoyl-CoA Hydratase, Chain A, domain 1"/>
    <property type="match status" value="1"/>
</dbReference>
<evidence type="ECO:0000256" key="8">
    <source>
        <dbReference type="ARBA" id="ARBA00024871"/>
    </source>
</evidence>
<dbReference type="InterPro" id="IPR032259">
    <property type="entry name" value="HIBYL-CoA-H"/>
</dbReference>
<dbReference type="Pfam" id="PF16113">
    <property type="entry name" value="ECH_2"/>
    <property type="match status" value="1"/>
</dbReference>
<dbReference type="InterPro" id="IPR045004">
    <property type="entry name" value="ECH_dom"/>
</dbReference>
<organism evidence="11 12">
    <name type="scientific">Clavelina lepadiformis</name>
    <name type="common">Light-bulb sea squirt</name>
    <name type="synonym">Ascidia lepadiformis</name>
    <dbReference type="NCBI Taxonomy" id="159417"/>
    <lineage>
        <taxon>Eukaryota</taxon>
        <taxon>Metazoa</taxon>
        <taxon>Chordata</taxon>
        <taxon>Tunicata</taxon>
        <taxon>Ascidiacea</taxon>
        <taxon>Aplousobranchia</taxon>
        <taxon>Clavelinidae</taxon>
        <taxon>Clavelina</taxon>
    </lineage>
</organism>
<evidence type="ECO:0000259" key="10">
    <source>
        <dbReference type="Pfam" id="PF16113"/>
    </source>
</evidence>
<dbReference type="SUPFAM" id="SSF52096">
    <property type="entry name" value="ClpP/crotonase"/>
    <property type="match status" value="1"/>
</dbReference>
<comment type="pathway">
    <text evidence="2">Amino-acid degradation; L-valine degradation.</text>
</comment>
<sequence length="400" mass="44947">MIAIRGLPRLSVIAKHLSKSAQAFPHTSRPSSVCLCRNMSSANFPEDDVLFEEKGGARIITLNRPTKLNALNLSMIKKIYPKMKEWEEDPRTTLIIMKGAGGKAFCAGGDIDSITEAAREGKFSPGEDFFRSEYELNYRIATCHVPYIAFIDGITMGGGVGLSVHGENRVCTERTVFSMPETAIGLFPDVGGSYFLPRLSMHLGLYLALTGYRLKGRDVYKAGVATRMVHSSVLPQLEDDLVALEAPSAQDITDLLRKYHEDCKTGRERDYLILRDREDDIQRLFCADSVEEIFENLEKDGSEWALEQLNIMKKMSPTSLKVTHKQLKLGDHMNLDECLEMEYRIGCNCLRNNDFPEGVRALLVDKDKNPTWKPATLPAVTDEILESYFKLPQGLKELEL</sequence>
<dbReference type="CDD" id="cd06558">
    <property type="entry name" value="crotonase-like"/>
    <property type="match status" value="1"/>
</dbReference>
<dbReference type="Proteomes" id="UP001642483">
    <property type="component" value="Unassembled WGS sequence"/>
</dbReference>
<evidence type="ECO:0000256" key="7">
    <source>
        <dbReference type="ARBA" id="ARBA00022801"/>
    </source>
</evidence>
<evidence type="ECO:0000313" key="11">
    <source>
        <dbReference type="EMBL" id="CAK8674604.1"/>
    </source>
</evidence>
<gene>
    <name evidence="11" type="ORF">CVLEPA_LOCUS4290</name>
</gene>
<dbReference type="InterPro" id="IPR029045">
    <property type="entry name" value="ClpP/crotonase-like_dom_sf"/>
</dbReference>
<dbReference type="EC" id="3.1.2.4" evidence="4"/>
<feature type="domain" description="Enoyl-CoA hydratase/isomerase" evidence="10">
    <location>
        <begin position="58"/>
        <end position="389"/>
    </location>
</feature>
<protein>
    <recommendedName>
        <fullName evidence="5">3-hydroxyisobutyryl-CoA hydrolase, mitochondrial</fullName>
        <ecNumber evidence="4">3.1.2.4</ecNumber>
    </recommendedName>
    <alternativeName>
        <fullName evidence="9">3-hydroxyisobutyryl-coenzyme A hydrolase</fullName>
    </alternativeName>
</protein>
<evidence type="ECO:0000313" key="12">
    <source>
        <dbReference type="Proteomes" id="UP001642483"/>
    </source>
</evidence>
<keyword evidence="7" id="KW-0378">Hydrolase</keyword>
<evidence type="ECO:0000256" key="3">
    <source>
        <dbReference type="ARBA" id="ARBA00005254"/>
    </source>
</evidence>
<evidence type="ECO:0000256" key="2">
    <source>
        <dbReference type="ARBA" id="ARBA00005109"/>
    </source>
</evidence>
<keyword evidence="6" id="KW-0101">Branched-chain amino acid catabolism</keyword>